<dbReference type="AlphaFoldDB" id="A0A0D2VAJ8"/>
<evidence type="ECO:0000313" key="2">
    <source>
        <dbReference type="Proteomes" id="UP000032304"/>
    </source>
</evidence>
<sequence>MWHKKKNYLRFPINIVILNFKYFYYLMEPLLRNQQSNLHSVLFHSLLLGFSATMKENTFYSQFLPWSSVNNVREYVGYGTMISFHSFPSANLSIMSNWYSSSQQVSTFMVFNIYFKHF</sequence>
<gene>
    <name evidence="1" type="ORF">B456_010G144200</name>
</gene>
<dbReference type="Proteomes" id="UP000032304">
    <property type="component" value="Chromosome 10"/>
</dbReference>
<dbReference type="EMBL" id="CM001749">
    <property type="protein sequence ID" value="KJB66575.1"/>
    <property type="molecule type" value="Genomic_DNA"/>
</dbReference>
<evidence type="ECO:0000313" key="1">
    <source>
        <dbReference type="EMBL" id="KJB66575.1"/>
    </source>
</evidence>
<dbReference type="Gramene" id="KJB66575">
    <property type="protein sequence ID" value="KJB66575"/>
    <property type="gene ID" value="B456_010G144200"/>
</dbReference>
<organism evidence="1 2">
    <name type="scientific">Gossypium raimondii</name>
    <name type="common">Peruvian cotton</name>
    <name type="synonym">Gossypium klotzschianum subsp. raimondii</name>
    <dbReference type="NCBI Taxonomy" id="29730"/>
    <lineage>
        <taxon>Eukaryota</taxon>
        <taxon>Viridiplantae</taxon>
        <taxon>Streptophyta</taxon>
        <taxon>Embryophyta</taxon>
        <taxon>Tracheophyta</taxon>
        <taxon>Spermatophyta</taxon>
        <taxon>Magnoliopsida</taxon>
        <taxon>eudicotyledons</taxon>
        <taxon>Gunneridae</taxon>
        <taxon>Pentapetalae</taxon>
        <taxon>rosids</taxon>
        <taxon>malvids</taxon>
        <taxon>Malvales</taxon>
        <taxon>Malvaceae</taxon>
        <taxon>Malvoideae</taxon>
        <taxon>Gossypium</taxon>
    </lineage>
</organism>
<accession>A0A0D2VAJ8</accession>
<proteinExistence type="predicted"/>
<keyword evidence="2" id="KW-1185">Reference proteome</keyword>
<name>A0A0D2VAJ8_GOSRA</name>
<protein>
    <submittedName>
        <fullName evidence="1">Uncharacterized protein</fullName>
    </submittedName>
</protein>
<reference evidence="1 2" key="1">
    <citation type="journal article" date="2012" name="Nature">
        <title>Repeated polyploidization of Gossypium genomes and the evolution of spinnable cotton fibres.</title>
        <authorList>
            <person name="Paterson A.H."/>
            <person name="Wendel J.F."/>
            <person name="Gundlach H."/>
            <person name="Guo H."/>
            <person name="Jenkins J."/>
            <person name="Jin D."/>
            <person name="Llewellyn D."/>
            <person name="Showmaker K.C."/>
            <person name="Shu S."/>
            <person name="Udall J."/>
            <person name="Yoo M.J."/>
            <person name="Byers R."/>
            <person name="Chen W."/>
            <person name="Doron-Faigenboim A."/>
            <person name="Duke M.V."/>
            <person name="Gong L."/>
            <person name="Grimwood J."/>
            <person name="Grover C."/>
            <person name="Grupp K."/>
            <person name="Hu G."/>
            <person name="Lee T.H."/>
            <person name="Li J."/>
            <person name="Lin L."/>
            <person name="Liu T."/>
            <person name="Marler B.S."/>
            <person name="Page J.T."/>
            <person name="Roberts A.W."/>
            <person name="Romanel E."/>
            <person name="Sanders W.S."/>
            <person name="Szadkowski E."/>
            <person name="Tan X."/>
            <person name="Tang H."/>
            <person name="Xu C."/>
            <person name="Wang J."/>
            <person name="Wang Z."/>
            <person name="Zhang D."/>
            <person name="Zhang L."/>
            <person name="Ashrafi H."/>
            <person name="Bedon F."/>
            <person name="Bowers J.E."/>
            <person name="Brubaker C.L."/>
            <person name="Chee P.W."/>
            <person name="Das S."/>
            <person name="Gingle A.R."/>
            <person name="Haigler C.H."/>
            <person name="Harker D."/>
            <person name="Hoffmann L.V."/>
            <person name="Hovav R."/>
            <person name="Jones D.C."/>
            <person name="Lemke C."/>
            <person name="Mansoor S."/>
            <person name="ur Rahman M."/>
            <person name="Rainville L.N."/>
            <person name="Rambani A."/>
            <person name="Reddy U.K."/>
            <person name="Rong J.K."/>
            <person name="Saranga Y."/>
            <person name="Scheffler B.E."/>
            <person name="Scheffler J.A."/>
            <person name="Stelly D.M."/>
            <person name="Triplett B.A."/>
            <person name="Van Deynze A."/>
            <person name="Vaslin M.F."/>
            <person name="Waghmare V.N."/>
            <person name="Walford S.A."/>
            <person name="Wright R.J."/>
            <person name="Zaki E.A."/>
            <person name="Zhang T."/>
            <person name="Dennis E.S."/>
            <person name="Mayer K.F."/>
            <person name="Peterson D.G."/>
            <person name="Rokhsar D.S."/>
            <person name="Wang X."/>
            <person name="Schmutz J."/>
        </authorList>
    </citation>
    <scope>NUCLEOTIDE SEQUENCE [LARGE SCALE GENOMIC DNA]</scope>
</reference>